<proteinExistence type="predicted"/>
<evidence type="ECO:0000313" key="2">
    <source>
        <dbReference type="Proteomes" id="UP000184474"/>
    </source>
</evidence>
<organism evidence="1 2">
    <name type="scientific">Reichenbachiella agariperforans</name>
    <dbReference type="NCBI Taxonomy" id="156994"/>
    <lineage>
        <taxon>Bacteria</taxon>
        <taxon>Pseudomonadati</taxon>
        <taxon>Bacteroidota</taxon>
        <taxon>Cytophagia</taxon>
        <taxon>Cytophagales</taxon>
        <taxon>Reichenbachiellaceae</taxon>
        <taxon>Reichenbachiella</taxon>
    </lineage>
</organism>
<dbReference type="InterPro" id="IPR037107">
    <property type="entry name" value="Put_OMP_sf"/>
</dbReference>
<evidence type="ECO:0008006" key="3">
    <source>
        <dbReference type="Google" id="ProtNLM"/>
    </source>
</evidence>
<dbReference type="AlphaFoldDB" id="A0A1M6T495"/>
<dbReference type="STRING" id="156994.SAMN04488028_105280"/>
<dbReference type="RefSeq" id="WP_073123519.1">
    <property type="nucleotide sequence ID" value="NZ_FRAA01000005.1"/>
</dbReference>
<protein>
    <recommendedName>
        <fullName evidence="3">Lipid A deacylase LpxR family protein</fullName>
    </recommendedName>
</protein>
<accession>A0A1M6T495</accession>
<dbReference type="Gene3D" id="2.40.128.140">
    <property type="entry name" value="Outer membrane protein"/>
    <property type="match status" value="1"/>
</dbReference>
<dbReference type="Proteomes" id="UP000184474">
    <property type="component" value="Unassembled WGS sequence"/>
</dbReference>
<gene>
    <name evidence="1" type="ORF">SAMN04488028_105280</name>
</gene>
<reference evidence="2" key="1">
    <citation type="submission" date="2016-11" db="EMBL/GenBank/DDBJ databases">
        <authorList>
            <person name="Varghese N."/>
            <person name="Submissions S."/>
        </authorList>
    </citation>
    <scope>NUCLEOTIDE SEQUENCE [LARGE SCALE GENOMIC DNA]</scope>
    <source>
        <strain evidence="2">DSM 26134</strain>
    </source>
</reference>
<sequence>MKYIFATFLLLNTFHLFGQESAPINHELSFQFDNDLLFFDAGDRYYTNGLFFTYRQKIKEDRSWSNLFGFQSLHKSIFHVAFVSKIFNPYNLKGEKAEEIDRPYAGELYVDGLYTSYWGQNRLAVGVDLGWLGTKTRSDDIQTNLHTTFGWVRPRGWRDYQIHDTPIAHLYTGLSREIVSIGPLSLISDVDVRVGTINTNAAAAITMRLGRSQPLDASVLTHARTGERIANDRKCKELFFVTKTQLMHVFYDATIEGNIIGEPSPFVKSAEPWVWMQSVGVMLSMKTFDLQALWSFLGREVVGGRPHKYGTLVIAKRF</sequence>
<dbReference type="EMBL" id="FRAA01000005">
    <property type="protein sequence ID" value="SHK51767.1"/>
    <property type="molecule type" value="Genomic_DNA"/>
</dbReference>
<name>A0A1M6T495_REIAG</name>
<dbReference type="InterPro" id="IPR018707">
    <property type="entry name" value="LpxR"/>
</dbReference>
<dbReference type="Pfam" id="PF09982">
    <property type="entry name" value="LpxR"/>
    <property type="match status" value="1"/>
</dbReference>
<keyword evidence="2" id="KW-1185">Reference proteome</keyword>
<evidence type="ECO:0000313" key="1">
    <source>
        <dbReference type="EMBL" id="SHK51767.1"/>
    </source>
</evidence>